<dbReference type="SUPFAM" id="SSF81383">
    <property type="entry name" value="F-box domain"/>
    <property type="match status" value="1"/>
</dbReference>
<organism evidence="3 4">
    <name type="scientific">Mycena sanguinolenta</name>
    <dbReference type="NCBI Taxonomy" id="230812"/>
    <lineage>
        <taxon>Eukaryota</taxon>
        <taxon>Fungi</taxon>
        <taxon>Dikarya</taxon>
        <taxon>Basidiomycota</taxon>
        <taxon>Agaricomycotina</taxon>
        <taxon>Agaricomycetes</taxon>
        <taxon>Agaricomycetidae</taxon>
        <taxon>Agaricales</taxon>
        <taxon>Marasmiineae</taxon>
        <taxon>Mycenaceae</taxon>
        <taxon>Mycena</taxon>
    </lineage>
</organism>
<dbReference type="Gene3D" id="1.20.1280.50">
    <property type="match status" value="1"/>
</dbReference>
<evidence type="ECO:0000313" key="4">
    <source>
        <dbReference type="Proteomes" id="UP000623467"/>
    </source>
</evidence>
<protein>
    <recommendedName>
        <fullName evidence="2">F-box domain-containing protein</fullName>
    </recommendedName>
</protein>
<keyword evidence="4" id="KW-1185">Reference proteome</keyword>
<dbReference type="InterPro" id="IPR001810">
    <property type="entry name" value="F-box_dom"/>
</dbReference>
<feature type="region of interest" description="Disordered" evidence="1">
    <location>
        <begin position="454"/>
        <end position="477"/>
    </location>
</feature>
<gene>
    <name evidence="3" type="ORF">MSAN_01545700</name>
</gene>
<comment type="caution">
    <text evidence="3">The sequence shown here is derived from an EMBL/GenBank/DDBJ whole genome shotgun (WGS) entry which is preliminary data.</text>
</comment>
<sequence>MPFEALGEDILLRIFCFCDISTILTVSAINKTLRRIALSKQLWLSLVLDPGFRDALDLPPPDREQLECLSTKDLIAVIKNAVIRPCSIWDFEHDESSMSVLTSVSIPLDEDNRDRLQARLLPGARYILLHSTSTTHRRLCMYDVWSARRIWEHLVQVRTMCVVDLVPGCSIARIFFAKSLDYSNPSSPLHVEEVDLTTGASHELFNFSFHSNVFGVTPCAIVGDFLLGILHSNNPTYVLINWRASIFVSLGHADSYPIPEPCSFTVRRHVELIPGYILSTYLTTSPPYASILAATPLEAFSDRWKPLTEIHTVLAAQLEARSTSMITIENITTQERLEYNHRPLRPASVMATPDALHAGVYNISVYGVQFPERRARPVTLMGRIVNRITRRWKGPPKRAHALLSYRFTPKQGQASSKLELVSTRGVANLLQALYSPRAIPSVSGNSVSVVYRQRRQRTQEPMRRKLPLRFLSSDHRH</sequence>
<dbReference type="EMBL" id="JACAZH010000012">
    <property type="protein sequence ID" value="KAF7353556.1"/>
    <property type="molecule type" value="Genomic_DNA"/>
</dbReference>
<feature type="domain" description="F-box" evidence="2">
    <location>
        <begin position="1"/>
        <end position="46"/>
    </location>
</feature>
<dbReference type="Pfam" id="PF00646">
    <property type="entry name" value="F-box"/>
    <property type="match status" value="1"/>
</dbReference>
<name>A0A8H6Y7Z2_9AGAR</name>
<evidence type="ECO:0000313" key="3">
    <source>
        <dbReference type="EMBL" id="KAF7353556.1"/>
    </source>
</evidence>
<dbReference type="InterPro" id="IPR036047">
    <property type="entry name" value="F-box-like_dom_sf"/>
</dbReference>
<proteinExistence type="predicted"/>
<dbReference type="PROSITE" id="PS50181">
    <property type="entry name" value="FBOX"/>
    <property type="match status" value="1"/>
</dbReference>
<evidence type="ECO:0000259" key="2">
    <source>
        <dbReference type="PROSITE" id="PS50181"/>
    </source>
</evidence>
<evidence type="ECO:0000256" key="1">
    <source>
        <dbReference type="SAM" id="MobiDB-lite"/>
    </source>
</evidence>
<dbReference type="Proteomes" id="UP000623467">
    <property type="component" value="Unassembled WGS sequence"/>
</dbReference>
<reference evidence="3" key="1">
    <citation type="submission" date="2020-05" db="EMBL/GenBank/DDBJ databases">
        <title>Mycena genomes resolve the evolution of fungal bioluminescence.</title>
        <authorList>
            <person name="Tsai I.J."/>
        </authorList>
    </citation>
    <scope>NUCLEOTIDE SEQUENCE</scope>
    <source>
        <strain evidence="3">160909Yilan</strain>
    </source>
</reference>
<accession>A0A8H6Y7Z2</accession>
<dbReference type="AlphaFoldDB" id="A0A8H6Y7Z2"/>